<sequence length="541" mass="60814">MAAVNIHTLPRDDTIKYIVKYLDDGHVINLSMSCKELREQLACHIFHTVRFSNDPKISNSALIAAQKHGHHVRVLRFVGFAGEEDDNQQSQNEHPRPTNRDVLPYSALILFEANAALLPNLETIVINFDHDYGEADEYGPHGPSIFINHESLADVRQREAKLTMCRLWANTYKALAANKGTPNLVIESWSPRGVSTFQTKAWKAYMRRVKSLDITIVCETLAFEFTNSLQGYGRDVGAMQQFFFQWLDLVTTLKVSMLWPVTPFGMNGKYHIPLPMRTNGSMPVLGHLELKHVFISEDLLNLIIGHKEHLHTVVLHNAHSALAKYGECATRGISWKDFFDCLTMALNQEGGLALTTFTFTSTAPLSETEAKTEKINYKSERAAIKKLRDQLQNDPSRRLFGYGDMGEISGTFIHDIKTNQDSAIAGEDQTAYERFVKRLEVNRQRISNTKQPMQCEKGQAEITQLVQCFETMEGLGAVIHNTDAPISQTVGRMKGYREPGASRKKHDSTPSSSNGTMSLTDSRSPEDTGLRRSARLANKTT</sequence>
<comment type="caution">
    <text evidence="2">The sequence shown here is derived from an EMBL/GenBank/DDBJ whole genome shotgun (WGS) entry which is preliminary data.</text>
</comment>
<proteinExistence type="predicted"/>
<dbReference type="EMBL" id="MU865373">
    <property type="protein sequence ID" value="KAK4225162.1"/>
    <property type="molecule type" value="Genomic_DNA"/>
</dbReference>
<gene>
    <name evidence="2" type="ORF">QBC38DRAFT_547031</name>
</gene>
<feature type="compositionally biased region" description="Polar residues" evidence="1">
    <location>
        <begin position="509"/>
        <end position="522"/>
    </location>
</feature>
<keyword evidence="3" id="KW-1185">Reference proteome</keyword>
<evidence type="ECO:0000313" key="3">
    <source>
        <dbReference type="Proteomes" id="UP001301958"/>
    </source>
</evidence>
<evidence type="ECO:0008006" key="4">
    <source>
        <dbReference type="Google" id="ProtNLM"/>
    </source>
</evidence>
<feature type="region of interest" description="Disordered" evidence="1">
    <location>
        <begin position="489"/>
        <end position="541"/>
    </location>
</feature>
<reference evidence="2" key="2">
    <citation type="submission" date="2023-05" db="EMBL/GenBank/DDBJ databases">
        <authorList>
            <consortium name="Lawrence Berkeley National Laboratory"/>
            <person name="Steindorff A."/>
            <person name="Hensen N."/>
            <person name="Bonometti L."/>
            <person name="Westerberg I."/>
            <person name="Brannstrom I.O."/>
            <person name="Guillou S."/>
            <person name="Cros-Aarteil S."/>
            <person name="Calhoun S."/>
            <person name="Haridas S."/>
            <person name="Kuo A."/>
            <person name="Mondo S."/>
            <person name="Pangilinan J."/>
            <person name="Riley R."/>
            <person name="Labutti K."/>
            <person name="Andreopoulos B."/>
            <person name="Lipzen A."/>
            <person name="Chen C."/>
            <person name="Yanf M."/>
            <person name="Daum C."/>
            <person name="Ng V."/>
            <person name="Clum A."/>
            <person name="Ohm R."/>
            <person name="Martin F."/>
            <person name="Silar P."/>
            <person name="Natvig D."/>
            <person name="Lalanne C."/>
            <person name="Gautier V."/>
            <person name="Ament-Velasquez S.L."/>
            <person name="Kruys A."/>
            <person name="Hutchinson M.I."/>
            <person name="Powell A.J."/>
            <person name="Barry K."/>
            <person name="Miller A.N."/>
            <person name="Grigoriev I.V."/>
            <person name="Debuchy R."/>
            <person name="Gladieux P."/>
            <person name="Thoren M.H."/>
            <person name="Johannesson H."/>
        </authorList>
    </citation>
    <scope>NUCLEOTIDE SEQUENCE</scope>
    <source>
        <strain evidence="2">CBS 990.96</strain>
    </source>
</reference>
<dbReference type="Proteomes" id="UP001301958">
    <property type="component" value="Unassembled WGS sequence"/>
</dbReference>
<organism evidence="2 3">
    <name type="scientific">Podospora fimiseda</name>
    <dbReference type="NCBI Taxonomy" id="252190"/>
    <lineage>
        <taxon>Eukaryota</taxon>
        <taxon>Fungi</taxon>
        <taxon>Dikarya</taxon>
        <taxon>Ascomycota</taxon>
        <taxon>Pezizomycotina</taxon>
        <taxon>Sordariomycetes</taxon>
        <taxon>Sordariomycetidae</taxon>
        <taxon>Sordariales</taxon>
        <taxon>Podosporaceae</taxon>
        <taxon>Podospora</taxon>
    </lineage>
</organism>
<dbReference type="AlphaFoldDB" id="A0AAN7BKW5"/>
<evidence type="ECO:0000313" key="2">
    <source>
        <dbReference type="EMBL" id="KAK4225162.1"/>
    </source>
</evidence>
<reference evidence="2" key="1">
    <citation type="journal article" date="2023" name="Mol. Phylogenet. Evol.">
        <title>Genome-scale phylogeny and comparative genomics of the fungal order Sordariales.</title>
        <authorList>
            <person name="Hensen N."/>
            <person name="Bonometti L."/>
            <person name="Westerberg I."/>
            <person name="Brannstrom I.O."/>
            <person name="Guillou S."/>
            <person name="Cros-Aarteil S."/>
            <person name="Calhoun S."/>
            <person name="Haridas S."/>
            <person name="Kuo A."/>
            <person name="Mondo S."/>
            <person name="Pangilinan J."/>
            <person name="Riley R."/>
            <person name="LaButti K."/>
            <person name="Andreopoulos B."/>
            <person name="Lipzen A."/>
            <person name="Chen C."/>
            <person name="Yan M."/>
            <person name="Daum C."/>
            <person name="Ng V."/>
            <person name="Clum A."/>
            <person name="Steindorff A."/>
            <person name="Ohm R.A."/>
            <person name="Martin F."/>
            <person name="Silar P."/>
            <person name="Natvig D.O."/>
            <person name="Lalanne C."/>
            <person name="Gautier V."/>
            <person name="Ament-Velasquez S.L."/>
            <person name="Kruys A."/>
            <person name="Hutchinson M.I."/>
            <person name="Powell A.J."/>
            <person name="Barry K."/>
            <person name="Miller A.N."/>
            <person name="Grigoriev I.V."/>
            <person name="Debuchy R."/>
            <person name="Gladieux P."/>
            <person name="Hiltunen Thoren M."/>
            <person name="Johannesson H."/>
        </authorList>
    </citation>
    <scope>NUCLEOTIDE SEQUENCE</scope>
    <source>
        <strain evidence="2">CBS 990.96</strain>
    </source>
</reference>
<accession>A0AAN7BKW5</accession>
<protein>
    <recommendedName>
        <fullName evidence="4">F-box domain-containing protein</fullName>
    </recommendedName>
</protein>
<evidence type="ECO:0000256" key="1">
    <source>
        <dbReference type="SAM" id="MobiDB-lite"/>
    </source>
</evidence>
<name>A0AAN7BKW5_9PEZI</name>